<dbReference type="SMART" id="SM00487">
    <property type="entry name" value="DEXDc"/>
    <property type="match status" value="1"/>
</dbReference>
<accession>A0A3M7PAY0</accession>
<feature type="region of interest" description="Disordered" evidence="6">
    <location>
        <begin position="1"/>
        <end position="33"/>
    </location>
</feature>
<evidence type="ECO:0000259" key="8">
    <source>
        <dbReference type="PROSITE" id="PS51194"/>
    </source>
</evidence>
<dbReference type="STRING" id="10195.A0A3M7PAY0"/>
<gene>
    <name evidence="9" type="ORF">BpHYR1_050834</name>
</gene>
<keyword evidence="10" id="KW-1185">Reference proteome</keyword>
<reference evidence="9 10" key="1">
    <citation type="journal article" date="2018" name="Sci. Rep.">
        <title>Genomic signatures of local adaptation to the degree of environmental predictability in rotifers.</title>
        <authorList>
            <person name="Franch-Gras L."/>
            <person name="Hahn C."/>
            <person name="Garcia-Roger E.M."/>
            <person name="Carmona M.J."/>
            <person name="Serra M."/>
            <person name="Gomez A."/>
        </authorList>
    </citation>
    <scope>NUCLEOTIDE SEQUENCE [LARGE SCALE GENOMIC DNA]</scope>
    <source>
        <strain evidence="9">HYR1</strain>
    </source>
</reference>
<comment type="caution">
    <text evidence="9">The sequence shown here is derived from an EMBL/GenBank/DDBJ whole genome shotgun (WGS) entry which is preliminary data.</text>
</comment>
<evidence type="ECO:0000256" key="1">
    <source>
        <dbReference type="ARBA" id="ARBA00004496"/>
    </source>
</evidence>
<evidence type="ECO:0000256" key="2">
    <source>
        <dbReference type="ARBA" id="ARBA00022490"/>
    </source>
</evidence>
<dbReference type="OrthoDB" id="66977at2759"/>
<feature type="coiled-coil region" evidence="5">
    <location>
        <begin position="202"/>
        <end position="243"/>
    </location>
</feature>
<feature type="domain" description="Helicase C-terminal" evidence="8">
    <location>
        <begin position="574"/>
        <end position="740"/>
    </location>
</feature>
<keyword evidence="4" id="KW-0067">ATP-binding</keyword>
<dbReference type="CDD" id="cd18791">
    <property type="entry name" value="SF2_C_RHA"/>
    <property type="match status" value="1"/>
</dbReference>
<dbReference type="Gene3D" id="3.40.50.300">
    <property type="entry name" value="P-loop containing nucleotide triphosphate hydrolases"/>
    <property type="match status" value="2"/>
</dbReference>
<sequence length="949" mass="109022">MNRPSKNSFHTSSRSSLLADTDDHQSSPNSSFSHAQSSFLYSEVSLEMIDDFLNPLSSRKPHELKTTNLLNIKSATGGLGIKSKASCDSLASTTSHKKGEYQFKPDGYLPFSVSRENNNNFDYAKHRQNFPHKYEHGDSQSQVGSILRDEMSSVVGSGMSQIESVSAMSTSTNKKHTLFNQIKRLDHLNIEEDEEEIMSDLNNNLNSKVNRIFDQSQELEKTFTEAEERQNRLEEILKVYKLRHDFDPKLPITERKDEIIDLIENNRSGTQFCIVQGGTGCGKTTQIPQYILDHYMKEKKYCNIIVTQPRRIAAISISKRVCIERSWDHGSFCGYQIGLDRSKMSEDTRITYCTTGVLLQKLIGPKADENFNSTYTHILLDEVHERDLDTDFVMLLIKLKSFGRLNAKVVLMSATLNIKVFSEYFGTQLKNNLSVKYVDGRIGEFIHAPCVEIKSKMFDISEFYWNQLTGSDSFLIPIFNQIYNEHKFKNKNQLVKSRKNVLTHCDSFRQLMSLIGNMEFSDTTYPDMYPECMFMVIALLVYFDCKENEQIRQSSNVMAEDSDDEFQTVNQRPRFIDGLPEVRGSVLIFVPGMEHIKQLQQLISEELPSKKLNILPLHSDIVISQQNKVFEKSAPTWRKVIISTSIAESSITVPDVKYVIDFCLTKELYCDPSTNYTHLRLEWASISNLNQRRGRAGRVSEGFCYRLVPQSFLSTFGQFSVPAILREPLHRVILNVKRLERKEEPKQILAMAIQPPKLLDIERTVLLLKECGALSLRKNSAFDGDLTYAGRIMANLPIDVRLSKLILLGHAFGKLRETIIIAAGLSTKTFFTCFYKSHLESFKAKWTWSDEWMCDCITLLNAYNLYESQVRNRTFERPGDAESWARKNMIEIVRIREVEKLVIELTSRLRSLGIMCNRHVRLDSLATNVRSDVSYQNLVDTFYFKFYAS</sequence>
<dbReference type="Pfam" id="PF00271">
    <property type="entry name" value="Helicase_C"/>
    <property type="match status" value="1"/>
</dbReference>
<dbReference type="GO" id="GO:0005737">
    <property type="term" value="C:cytoplasm"/>
    <property type="evidence" value="ECO:0007669"/>
    <property type="project" value="UniProtKB-SubCell"/>
</dbReference>
<evidence type="ECO:0000256" key="4">
    <source>
        <dbReference type="ARBA" id="ARBA00022840"/>
    </source>
</evidence>
<dbReference type="GO" id="GO:0003723">
    <property type="term" value="F:RNA binding"/>
    <property type="evidence" value="ECO:0007669"/>
    <property type="project" value="TreeGrafter"/>
</dbReference>
<dbReference type="GO" id="GO:0004386">
    <property type="term" value="F:helicase activity"/>
    <property type="evidence" value="ECO:0007669"/>
    <property type="project" value="UniProtKB-KW"/>
</dbReference>
<dbReference type="AlphaFoldDB" id="A0A3M7PAY0"/>
<dbReference type="EMBL" id="REGN01012324">
    <property type="protein sequence ID" value="RMZ95877.1"/>
    <property type="molecule type" value="Genomic_DNA"/>
</dbReference>
<dbReference type="SMART" id="SM00490">
    <property type="entry name" value="HELICc"/>
    <property type="match status" value="1"/>
</dbReference>
<comment type="subcellular location">
    <subcellularLocation>
        <location evidence="1">Cytoplasm</location>
    </subcellularLocation>
</comment>
<evidence type="ECO:0000259" key="7">
    <source>
        <dbReference type="PROSITE" id="PS51192"/>
    </source>
</evidence>
<dbReference type="CDD" id="cd17917">
    <property type="entry name" value="DEXHc_RHA-like"/>
    <property type="match status" value="1"/>
</dbReference>
<keyword evidence="2" id="KW-0963">Cytoplasm</keyword>
<evidence type="ECO:0000256" key="6">
    <source>
        <dbReference type="SAM" id="MobiDB-lite"/>
    </source>
</evidence>
<proteinExistence type="predicted"/>
<dbReference type="Pfam" id="PF00270">
    <property type="entry name" value="DEAD"/>
    <property type="match status" value="1"/>
</dbReference>
<dbReference type="PANTHER" id="PTHR18934">
    <property type="entry name" value="ATP-DEPENDENT RNA HELICASE"/>
    <property type="match status" value="1"/>
</dbReference>
<evidence type="ECO:0000256" key="3">
    <source>
        <dbReference type="ARBA" id="ARBA00022741"/>
    </source>
</evidence>
<protein>
    <submittedName>
        <fullName evidence="9">ATP-dependent RNA helicase TDRD9</fullName>
        <ecNumber evidence="9">3.6.1.15</ecNumber>
    </submittedName>
</protein>
<keyword evidence="5" id="KW-0175">Coiled coil</keyword>
<dbReference type="Gene3D" id="1.20.120.1080">
    <property type="match status" value="1"/>
</dbReference>
<evidence type="ECO:0000313" key="9">
    <source>
        <dbReference type="EMBL" id="RMZ95877.1"/>
    </source>
</evidence>
<dbReference type="EC" id="3.6.1.15" evidence="9"/>
<dbReference type="InterPro" id="IPR007502">
    <property type="entry name" value="Helicase-assoc_dom"/>
</dbReference>
<feature type="compositionally biased region" description="Polar residues" evidence="6">
    <location>
        <begin position="1"/>
        <end position="18"/>
    </location>
</feature>
<dbReference type="SMART" id="SM00847">
    <property type="entry name" value="HA2"/>
    <property type="match status" value="1"/>
</dbReference>
<dbReference type="InterPro" id="IPR001650">
    <property type="entry name" value="Helicase_C-like"/>
</dbReference>
<dbReference type="InterPro" id="IPR027417">
    <property type="entry name" value="P-loop_NTPase"/>
</dbReference>
<keyword evidence="3" id="KW-0547">Nucleotide-binding</keyword>
<dbReference type="SUPFAM" id="SSF52540">
    <property type="entry name" value="P-loop containing nucleoside triphosphate hydrolases"/>
    <property type="match status" value="1"/>
</dbReference>
<organism evidence="9 10">
    <name type="scientific">Brachionus plicatilis</name>
    <name type="common">Marine rotifer</name>
    <name type="synonym">Brachionus muelleri</name>
    <dbReference type="NCBI Taxonomy" id="10195"/>
    <lineage>
        <taxon>Eukaryota</taxon>
        <taxon>Metazoa</taxon>
        <taxon>Spiralia</taxon>
        <taxon>Gnathifera</taxon>
        <taxon>Rotifera</taxon>
        <taxon>Eurotatoria</taxon>
        <taxon>Monogononta</taxon>
        <taxon>Pseudotrocha</taxon>
        <taxon>Ploima</taxon>
        <taxon>Brachionidae</taxon>
        <taxon>Brachionus</taxon>
    </lineage>
</organism>
<dbReference type="GO" id="GO:0005524">
    <property type="term" value="F:ATP binding"/>
    <property type="evidence" value="ECO:0007669"/>
    <property type="project" value="UniProtKB-KW"/>
</dbReference>
<dbReference type="PANTHER" id="PTHR18934:SF113">
    <property type="entry name" value="ATP-DEPENDENT RNA HELICASE TDRD9"/>
    <property type="match status" value="1"/>
</dbReference>
<dbReference type="Proteomes" id="UP000276133">
    <property type="component" value="Unassembled WGS sequence"/>
</dbReference>
<keyword evidence="9" id="KW-0347">Helicase</keyword>
<feature type="domain" description="Helicase ATP-binding" evidence="7">
    <location>
        <begin position="264"/>
        <end position="434"/>
    </location>
</feature>
<keyword evidence="9" id="KW-0378">Hydrolase</keyword>
<dbReference type="InterPro" id="IPR011545">
    <property type="entry name" value="DEAD/DEAH_box_helicase_dom"/>
</dbReference>
<evidence type="ECO:0000313" key="10">
    <source>
        <dbReference type="Proteomes" id="UP000276133"/>
    </source>
</evidence>
<evidence type="ECO:0000256" key="5">
    <source>
        <dbReference type="SAM" id="Coils"/>
    </source>
</evidence>
<dbReference type="InterPro" id="IPR014001">
    <property type="entry name" value="Helicase_ATP-bd"/>
</dbReference>
<dbReference type="GO" id="GO:0017111">
    <property type="term" value="F:ribonucleoside triphosphate phosphatase activity"/>
    <property type="evidence" value="ECO:0007669"/>
    <property type="project" value="UniProtKB-EC"/>
</dbReference>
<dbReference type="PROSITE" id="PS51192">
    <property type="entry name" value="HELICASE_ATP_BIND_1"/>
    <property type="match status" value="1"/>
</dbReference>
<name>A0A3M7PAY0_BRAPC</name>
<dbReference type="PROSITE" id="PS51194">
    <property type="entry name" value="HELICASE_CTER"/>
    <property type="match status" value="1"/>
</dbReference>